<dbReference type="AlphaFoldDB" id="A0A5S9XTI5"/>
<dbReference type="Proteomes" id="UP000434276">
    <property type="component" value="Unassembled WGS sequence"/>
</dbReference>
<dbReference type="OrthoDB" id="983479at2759"/>
<evidence type="ECO:0000313" key="2">
    <source>
        <dbReference type="Proteomes" id="UP000434276"/>
    </source>
</evidence>
<gene>
    <name evidence="1" type="ORF">C24_LOCUS18394</name>
</gene>
<dbReference type="EMBL" id="CACSHJ010000095">
    <property type="protein sequence ID" value="CAA0395652.1"/>
    <property type="molecule type" value="Genomic_DNA"/>
</dbReference>
<reference evidence="1 2" key="1">
    <citation type="submission" date="2019-12" db="EMBL/GenBank/DDBJ databases">
        <authorList>
            <person name="Jiao W.-B."/>
            <person name="Schneeberger K."/>
        </authorList>
    </citation>
    <scope>NUCLEOTIDE SEQUENCE [LARGE SCALE GENOMIC DNA]</scope>
    <source>
        <strain evidence="2">cv. C24</strain>
    </source>
</reference>
<accession>A0A5S9XTI5</accession>
<organism evidence="1 2">
    <name type="scientific">Arabidopsis thaliana</name>
    <name type="common">Mouse-ear cress</name>
    <dbReference type="NCBI Taxonomy" id="3702"/>
    <lineage>
        <taxon>Eukaryota</taxon>
        <taxon>Viridiplantae</taxon>
        <taxon>Streptophyta</taxon>
        <taxon>Embryophyta</taxon>
        <taxon>Tracheophyta</taxon>
        <taxon>Spermatophyta</taxon>
        <taxon>Magnoliopsida</taxon>
        <taxon>eudicotyledons</taxon>
        <taxon>Gunneridae</taxon>
        <taxon>Pentapetalae</taxon>
        <taxon>rosids</taxon>
        <taxon>malvids</taxon>
        <taxon>Brassicales</taxon>
        <taxon>Brassicaceae</taxon>
        <taxon>Camelineae</taxon>
        <taxon>Arabidopsis</taxon>
    </lineage>
</organism>
<name>A0A5S9XTI5_ARATH</name>
<protein>
    <submittedName>
        <fullName evidence="1">Uncharacterized protein</fullName>
    </submittedName>
</protein>
<evidence type="ECO:0000313" key="1">
    <source>
        <dbReference type="EMBL" id="CAA0395652.1"/>
    </source>
</evidence>
<proteinExistence type="predicted"/>
<sequence length="113" mass="12488">MGNLLSQLSRCDIFVFYWYIFGSNNIAHVFFKQHGWIDGSKIDADLYRQILATEAIAEDTTCQPEASNVVSSAVKEELLMPFLSHVAPPKSSSSKSSFNSLIVQVSPCVTLSI</sequence>